<name>A0ABS8TPB0_DATST</name>
<evidence type="ECO:0000313" key="2">
    <source>
        <dbReference type="Proteomes" id="UP000823775"/>
    </source>
</evidence>
<sequence>AGKILQQDCYHGRRHAVIDQHSNRRIYCSGILSTIVGDDDVELTAEKDSAFRRSTRWC</sequence>
<proteinExistence type="predicted"/>
<keyword evidence="2" id="KW-1185">Reference proteome</keyword>
<dbReference type="Proteomes" id="UP000823775">
    <property type="component" value="Unassembled WGS sequence"/>
</dbReference>
<protein>
    <submittedName>
        <fullName evidence="1">Uncharacterized protein</fullName>
    </submittedName>
</protein>
<evidence type="ECO:0000313" key="1">
    <source>
        <dbReference type="EMBL" id="MCD7472746.1"/>
    </source>
</evidence>
<reference evidence="1 2" key="1">
    <citation type="journal article" date="2021" name="BMC Genomics">
        <title>Datura genome reveals duplications of psychoactive alkaloid biosynthetic genes and high mutation rate following tissue culture.</title>
        <authorList>
            <person name="Rajewski A."/>
            <person name="Carter-House D."/>
            <person name="Stajich J."/>
            <person name="Litt A."/>
        </authorList>
    </citation>
    <scope>NUCLEOTIDE SEQUENCE [LARGE SCALE GENOMIC DNA]</scope>
    <source>
        <strain evidence="1">AR-01</strain>
    </source>
</reference>
<organism evidence="1 2">
    <name type="scientific">Datura stramonium</name>
    <name type="common">Jimsonweed</name>
    <name type="synonym">Common thornapple</name>
    <dbReference type="NCBI Taxonomy" id="4076"/>
    <lineage>
        <taxon>Eukaryota</taxon>
        <taxon>Viridiplantae</taxon>
        <taxon>Streptophyta</taxon>
        <taxon>Embryophyta</taxon>
        <taxon>Tracheophyta</taxon>
        <taxon>Spermatophyta</taxon>
        <taxon>Magnoliopsida</taxon>
        <taxon>eudicotyledons</taxon>
        <taxon>Gunneridae</taxon>
        <taxon>Pentapetalae</taxon>
        <taxon>asterids</taxon>
        <taxon>lamiids</taxon>
        <taxon>Solanales</taxon>
        <taxon>Solanaceae</taxon>
        <taxon>Solanoideae</taxon>
        <taxon>Datureae</taxon>
        <taxon>Datura</taxon>
    </lineage>
</organism>
<gene>
    <name evidence="1" type="ORF">HAX54_014078</name>
</gene>
<feature type="non-terminal residue" evidence="1">
    <location>
        <position position="58"/>
    </location>
</feature>
<feature type="non-terminal residue" evidence="1">
    <location>
        <position position="1"/>
    </location>
</feature>
<dbReference type="EMBL" id="JACEIK010001866">
    <property type="protein sequence ID" value="MCD7472746.1"/>
    <property type="molecule type" value="Genomic_DNA"/>
</dbReference>
<accession>A0ABS8TPB0</accession>
<comment type="caution">
    <text evidence="1">The sequence shown here is derived from an EMBL/GenBank/DDBJ whole genome shotgun (WGS) entry which is preliminary data.</text>
</comment>